<name>A0ABT5I8K9_VOGIN</name>
<organism evidence="1 2">
    <name type="scientific">Vogesella indigofera</name>
    <name type="common">Pseudomonas indigofera</name>
    <dbReference type="NCBI Taxonomy" id="45465"/>
    <lineage>
        <taxon>Bacteria</taxon>
        <taxon>Pseudomonadati</taxon>
        <taxon>Pseudomonadota</taxon>
        <taxon>Betaproteobacteria</taxon>
        <taxon>Neisseriales</taxon>
        <taxon>Chromobacteriaceae</taxon>
        <taxon>Vogesella</taxon>
    </lineage>
</organism>
<dbReference type="EMBL" id="JAQQKY010000015">
    <property type="protein sequence ID" value="MDC7692521.1"/>
    <property type="molecule type" value="Genomic_DNA"/>
</dbReference>
<evidence type="ECO:0000313" key="2">
    <source>
        <dbReference type="Proteomes" id="UP001221566"/>
    </source>
</evidence>
<keyword evidence="2" id="KW-1185">Reference proteome</keyword>
<accession>A0ABT5I8K9</accession>
<gene>
    <name evidence="1" type="ORF">PQU93_17305</name>
</gene>
<dbReference type="Proteomes" id="UP001221566">
    <property type="component" value="Unassembled WGS sequence"/>
</dbReference>
<protein>
    <submittedName>
        <fullName evidence="1">Uncharacterized protein</fullName>
    </submittedName>
</protein>
<dbReference type="RefSeq" id="WP_272804107.1">
    <property type="nucleotide sequence ID" value="NZ_JAQQKY010000015.1"/>
</dbReference>
<proteinExistence type="predicted"/>
<evidence type="ECO:0000313" key="1">
    <source>
        <dbReference type="EMBL" id="MDC7692521.1"/>
    </source>
</evidence>
<reference evidence="1 2" key="1">
    <citation type="submission" date="2023-01" db="EMBL/GenBank/DDBJ databases">
        <title>Novel species of the genus Vogesella isolated from rivers.</title>
        <authorList>
            <person name="Lu H."/>
        </authorList>
    </citation>
    <scope>NUCLEOTIDE SEQUENCE [LARGE SCALE GENOMIC DNA]</scope>
    <source>
        <strain evidence="1 2">SH7W</strain>
    </source>
</reference>
<comment type="caution">
    <text evidence="1">The sequence shown here is derived from an EMBL/GenBank/DDBJ whole genome shotgun (WGS) entry which is preliminary data.</text>
</comment>
<sequence>MNNPYHTAMLTIQAHKDPRAKLALAKCILSLYNPEHAFSIGEILTEGDAATSAITVAMLNEFAASGETEVLRQVGEWVHNNFPELIQVSNAMSLSRHIALNRIAALNSAS</sequence>